<dbReference type="STRING" id="1514105.AOC36_04010"/>
<feature type="domain" description="Type II secretion system protein GspF" evidence="9">
    <location>
        <begin position="63"/>
        <end position="186"/>
    </location>
</feature>
<dbReference type="Proteomes" id="UP000063781">
    <property type="component" value="Chromosome"/>
</dbReference>
<name>A0A0X8GZM1_9FIRM</name>
<dbReference type="Gene3D" id="1.20.81.30">
    <property type="entry name" value="Type II secretion system (T2SS), domain F"/>
    <property type="match status" value="2"/>
</dbReference>
<feature type="transmembrane region" description="Helical" evidence="8">
    <location>
        <begin position="164"/>
        <end position="188"/>
    </location>
</feature>
<evidence type="ECO:0000256" key="5">
    <source>
        <dbReference type="ARBA" id="ARBA00022692"/>
    </source>
</evidence>
<evidence type="ECO:0000256" key="6">
    <source>
        <dbReference type="ARBA" id="ARBA00022989"/>
    </source>
</evidence>
<feature type="domain" description="Type II secretion system protein GspF" evidence="9">
    <location>
        <begin position="265"/>
        <end position="386"/>
    </location>
</feature>
<dbReference type="GO" id="GO:0005886">
    <property type="term" value="C:plasma membrane"/>
    <property type="evidence" value="ECO:0007669"/>
    <property type="project" value="UniProtKB-SubCell"/>
</dbReference>
<evidence type="ECO:0000256" key="4">
    <source>
        <dbReference type="ARBA" id="ARBA00022519"/>
    </source>
</evidence>
<organism evidence="10 11">
    <name type="scientific">Erysipelothrix larvae</name>
    <dbReference type="NCBI Taxonomy" id="1514105"/>
    <lineage>
        <taxon>Bacteria</taxon>
        <taxon>Bacillati</taxon>
        <taxon>Bacillota</taxon>
        <taxon>Erysipelotrichia</taxon>
        <taxon>Erysipelotrichales</taxon>
        <taxon>Erysipelotrichaceae</taxon>
        <taxon>Erysipelothrix</taxon>
    </lineage>
</organism>
<accession>A0A0X8GZM1</accession>
<keyword evidence="3" id="KW-1003">Cell membrane</keyword>
<protein>
    <recommendedName>
        <fullName evidence="9">Type II secretion system protein GspF domain-containing protein</fullName>
    </recommendedName>
</protein>
<dbReference type="PRINTS" id="PR00812">
    <property type="entry name" value="BCTERIALGSPF"/>
</dbReference>
<keyword evidence="6 8" id="KW-1133">Transmembrane helix</keyword>
<dbReference type="InterPro" id="IPR003004">
    <property type="entry name" value="GspF/PilC"/>
</dbReference>
<evidence type="ECO:0000313" key="10">
    <source>
        <dbReference type="EMBL" id="AMC93164.1"/>
    </source>
</evidence>
<dbReference type="RefSeq" id="WP_067631664.1">
    <property type="nucleotide sequence ID" value="NZ_CP013213.1"/>
</dbReference>
<dbReference type="Pfam" id="PF00482">
    <property type="entry name" value="T2SSF"/>
    <property type="match status" value="2"/>
</dbReference>
<dbReference type="FunFam" id="1.20.81.30:FF:000001">
    <property type="entry name" value="Type II secretion system protein F"/>
    <property type="match status" value="1"/>
</dbReference>
<evidence type="ECO:0000256" key="2">
    <source>
        <dbReference type="ARBA" id="ARBA00005745"/>
    </source>
</evidence>
<dbReference type="KEGG" id="erl:AOC36_04010"/>
<evidence type="ECO:0000256" key="8">
    <source>
        <dbReference type="SAM" id="Phobius"/>
    </source>
</evidence>
<dbReference type="AlphaFoldDB" id="A0A0X8GZM1"/>
<keyword evidence="4" id="KW-0997">Cell inner membrane</keyword>
<sequence>MPSYKVTMITPNGETITDVLPVDNVNQLLSLVKQRGNYCADYELVESFSKNHFRLKLSALVVFCYQMSAMLNAGVPLIEALKMIQSKTRKPKERNIYSNLYEEVQKGNALSVAMLRQEGVFDPLLISMIQSGEQSGSLGEILETMSRQYDRDKRVKSKLRSASIYPVVLLVVSIAVVVILVVFVLPGITSSFPESAMPALTRVLLGISHFMINRWYVVLMIVLALGGGTYLMIRNKETRLKIDQSILRIPIAGELMKTIYSARVARSFASLYKHGIPALKMIDLTSRVIGNTYLEKQFEQVYVEVSRGELISNSIEAIQEFDSMLPTMIRVGEETGDLEGILSKIANYFDEESEAAMTRLVGLVEPMMIIILGIMVAIIVIAIMQPIFTMYQYVQ</sequence>
<comment type="subcellular location">
    <subcellularLocation>
        <location evidence="1">Cell inner membrane</location>
        <topology evidence="1">Multi-pass membrane protein</topology>
    </subcellularLocation>
</comment>
<keyword evidence="7 8" id="KW-0472">Membrane</keyword>
<keyword evidence="5 8" id="KW-0812">Transmembrane</keyword>
<feature type="transmembrane region" description="Helical" evidence="8">
    <location>
        <begin position="57"/>
        <end position="81"/>
    </location>
</feature>
<dbReference type="InterPro" id="IPR042094">
    <property type="entry name" value="T2SS_GspF_sf"/>
</dbReference>
<evidence type="ECO:0000256" key="3">
    <source>
        <dbReference type="ARBA" id="ARBA00022475"/>
    </source>
</evidence>
<feature type="transmembrane region" description="Helical" evidence="8">
    <location>
        <begin position="215"/>
        <end position="233"/>
    </location>
</feature>
<reference evidence="10 11" key="1">
    <citation type="submission" date="2015-10" db="EMBL/GenBank/DDBJ databases">
        <title>Erysipelothrix larvae sp. LV19 isolated from the larval gut of the rhinoceros beetle, Trypoxylus dichotomus.</title>
        <authorList>
            <person name="Lim S."/>
            <person name="Kim B.-C."/>
        </authorList>
    </citation>
    <scope>NUCLEOTIDE SEQUENCE [LARGE SCALE GENOMIC DNA]</scope>
    <source>
        <strain evidence="10 11">LV19</strain>
    </source>
</reference>
<keyword evidence="11" id="KW-1185">Reference proteome</keyword>
<evidence type="ECO:0000256" key="7">
    <source>
        <dbReference type="ARBA" id="ARBA00023136"/>
    </source>
</evidence>
<evidence type="ECO:0000256" key="1">
    <source>
        <dbReference type="ARBA" id="ARBA00004429"/>
    </source>
</evidence>
<feature type="transmembrane region" description="Helical" evidence="8">
    <location>
        <begin position="367"/>
        <end position="388"/>
    </location>
</feature>
<gene>
    <name evidence="10" type="ORF">AOC36_04010</name>
</gene>
<evidence type="ECO:0000313" key="11">
    <source>
        <dbReference type="Proteomes" id="UP000063781"/>
    </source>
</evidence>
<dbReference type="InterPro" id="IPR018076">
    <property type="entry name" value="T2SS_GspF_dom"/>
</dbReference>
<dbReference type="OrthoDB" id="9805682at2"/>
<dbReference type="PANTHER" id="PTHR30012">
    <property type="entry name" value="GENERAL SECRETION PATHWAY PROTEIN"/>
    <property type="match status" value="1"/>
</dbReference>
<dbReference type="PANTHER" id="PTHR30012:SF0">
    <property type="entry name" value="TYPE II SECRETION SYSTEM PROTEIN F-RELATED"/>
    <property type="match status" value="1"/>
</dbReference>
<comment type="similarity">
    <text evidence="2">Belongs to the GSP F family.</text>
</comment>
<evidence type="ECO:0000259" key="9">
    <source>
        <dbReference type="Pfam" id="PF00482"/>
    </source>
</evidence>
<proteinExistence type="inferred from homology"/>
<dbReference type="EMBL" id="CP013213">
    <property type="protein sequence ID" value="AMC93164.1"/>
    <property type="molecule type" value="Genomic_DNA"/>
</dbReference>